<dbReference type="Proteomes" id="UP000193922">
    <property type="component" value="Unassembled WGS sequence"/>
</dbReference>
<dbReference type="Gene3D" id="3.30.559.10">
    <property type="entry name" value="Chloramphenicol acetyltransferase-like domain"/>
    <property type="match status" value="2"/>
</dbReference>
<keyword evidence="3" id="KW-1185">Reference proteome</keyword>
<evidence type="ECO:0008006" key="4">
    <source>
        <dbReference type="Google" id="ProtNLM"/>
    </source>
</evidence>
<dbReference type="AlphaFoldDB" id="A0A1Y1W905"/>
<dbReference type="InterPro" id="IPR023213">
    <property type="entry name" value="CAT-like_dom_sf"/>
</dbReference>
<evidence type="ECO:0000256" key="1">
    <source>
        <dbReference type="ARBA" id="ARBA00022679"/>
    </source>
</evidence>
<dbReference type="OrthoDB" id="1862401at2759"/>
<keyword evidence="1" id="KW-0808">Transferase</keyword>
<organism evidence="2 3">
    <name type="scientific">Linderina pennispora</name>
    <dbReference type="NCBI Taxonomy" id="61395"/>
    <lineage>
        <taxon>Eukaryota</taxon>
        <taxon>Fungi</taxon>
        <taxon>Fungi incertae sedis</taxon>
        <taxon>Zoopagomycota</taxon>
        <taxon>Kickxellomycotina</taxon>
        <taxon>Kickxellomycetes</taxon>
        <taxon>Kickxellales</taxon>
        <taxon>Kickxellaceae</taxon>
        <taxon>Linderina</taxon>
    </lineage>
</organism>
<dbReference type="PANTHER" id="PTHR31642">
    <property type="entry name" value="TRICHOTHECENE 3-O-ACETYLTRANSFERASE"/>
    <property type="match status" value="1"/>
</dbReference>
<proteinExistence type="predicted"/>
<accession>A0A1Y1W905</accession>
<dbReference type="GO" id="GO:0044550">
    <property type="term" value="P:secondary metabolite biosynthetic process"/>
    <property type="evidence" value="ECO:0007669"/>
    <property type="project" value="TreeGrafter"/>
</dbReference>
<dbReference type="RefSeq" id="XP_040743631.1">
    <property type="nucleotide sequence ID" value="XM_040890331.1"/>
</dbReference>
<reference evidence="2 3" key="1">
    <citation type="submission" date="2016-07" db="EMBL/GenBank/DDBJ databases">
        <title>Pervasive Adenine N6-methylation of Active Genes in Fungi.</title>
        <authorList>
            <consortium name="DOE Joint Genome Institute"/>
            <person name="Mondo S.J."/>
            <person name="Dannebaum R.O."/>
            <person name="Kuo R.C."/>
            <person name="Labutti K."/>
            <person name="Haridas S."/>
            <person name="Kuo A."/>
            <person name="Salamov A."/>
            <person name="Ahrendt S.R."/>
            <person name="Lipzen A."/>
            <person name="Sullivan W."/>
            <person name="Andreopoulos W.B."/>
            <person name="Clum A."/>
            <person name="Lindquist E."/>
            <person name="Daum C."/>
            <person name="Ramamoorthy G.K."/>
            <person name="Gryganskyi A."/>
            <person name="Culley D."/>
            <person name="Magnuson J.K."/>
            <person name="James T.Y."/>
            <person name="O'Malley M.A."/>
            <person name="Stajich J.E."/>
            <person name="Spatafora J.W."/>
            <person name="Visel A."/>
            <person name="Grigoriev I.V."/>
        </authorList>
    </citation>
    <scope>NUCLEOTIDE SEQUENCE [LARGE SCALE GENOMIC DNA]</scope>
    <source>
        <strain evidence="2 3">ATCC 12442</strain>
    </source>
</reference>
<dbReference type="InterPro" id="IPR050317">
    <property type="entry name" value="Plant_Fungal_Acyltransferase"/>
</dbReference>
<dbReference type="Pfam" id="PF02458">
    <property type="entry name" value="Transferase"/>
    <property type="match status" value="2"/>
</dbReference>
<comment type="caution">
    <text evidence="2">The sequence shown here is derived from an EMBL/GenBank/DDBJ whole genome shotgun (WGS) entry which is preliminary data.</text>
</comment>
<evidence type="ECO:0000313" key="3">
    <source>
        <dbReference type="Proteomes" id="UP000193922"/>
    </source>
</evidence>
<sequence length="485" mass="53961">MDTLGNSIQTETIQLGPIDAQFTSLTAPLVFIYGNSDSSAEFMPTDKLKHSLYVTLQRFPVLVGHLKEKQYGLDEIIIDKDDLNLPTFEESASDVHYDDIKTNNFHWTSWPPERPNAMSLVTHHDVSSKARLLQIHISRLRDNSGVILSVSILHSIMDGHGFFAFMNVWSRTCRLGDSTSPVAYLLNRSVIADSLPADRKPIDKAVFDIFSAFNPVAELLAWVSHRTRSWVLKKGVEAADGEAHFFRIPGDALDRLRSAVRQHVPQHTRISNNDLLVSLICHTIACAQKEVSDINSQGAVAGAISSMWEFMVGKKPRHFGSFVVCDIRCRVGILDKNYMGNAVVAPIAQMPLDRLSEQITVESLAHGARCVRSAVDNIDGQYVRGYLDAYEKHPTAFARSMVASGADRNLLSITNVTRFNVYDSDFGYGQPAWVCPPPIFAPGVAVLLPSAESTTDVVAYVIAEKPVMERMLENRFWMDVVEVIN</sequence>
<dbReference type="GO" id="GO:0016747">
    <property type="term" value="F:acyltransferase activity, transferring groups other than amino-acyl groups"/>
    <property type="evidence" value="ECO:0007669"/>
    <property type="project" value="TreeGrafter"/>
</dbReference>
<dbReference type="PANTHER" id="PTHR31642:SF310">
    <property type="entry name" value="FATTY ALCOHOL:CAFFEOYL-COA ACYLTRANSFERASE"/>
    <property type="match status" value="1"/>
</dbReference>
<protein>
    <recommendedName>
        <fullName evidence="4">Transferase-domain-containing protein</fullName>
    </recommendedName>
</protein>
<name>A0A1Y1W905_9FUNG</name>
<dbReference type="EMBL" id="MCFD01000006">
    <property type="protein sequence ID" value="ORX69993.1"/>
    <property type="molecule type" value="Genomic_DNA"/>
</dbReference>
<dbReference type="GeneID" id="63806979"/>
<gene>
    <name evidence="2" type="ORF">DL89DRAFT_292675</name>
</gene>
<evidence type="ECO:0000313" key="2">
    <source>
        <dbReference type="EMBL" id="ORX69993.1"/>
    </source>
</evidence>